<dbReference type="GO" id="GO:0015020">
    <property type="term" value="F:glucuronosyltransferase activity"/>
    <property type="evidence" value="ECO:0007669"/>
    <property type="project" value="InterPro"/>
</dbReference>
<keyword evidence="22" id="KW-0732">Signal</keyword>
<evidence type="ECO:0000256" key="1">
    <source>
        <dbReference type="ARBA" id="ARBA00001936"/>
    </source>
</evidence>
<evidence type="ECO:0000313" key="23">
    <source>
        <dbReference type="EMBL" id="KAG8235908.1"/>
    </source>
</evidence>
<dbReference type="PANTHER" id="PTHR46420">
    <property type="entry name" value="BETA-1,4-GLUCURONYLTRANSFERASE 1"/>
    <property type="match status" value="1"/>
</dbReference>
<keyword evidence="15" id="KW-0464">Manganese</keyword>
<feature type="compositionally biased region" description="Low complexity" evidence="21">
    <location>
        <begin position="81"/>
        <end position="94"/>
    </location>
</feature>
<evidence type="ECO:0000256" key="15">
    <source>
        <dbReference type="ARBA" id="ARBA00023211"/>
    </source>
</evidence>
<dbReference type="PANTHER" id="PTHR46420:SF1">
    <property type="entry name" value="BETA-1,4-GLUCURONYLTRANSFERASE 1"/>
    <property type="match status" value="1"/>
</dbReference>
<feature type="signal peptide" evidence="22">
    <location>
        <begin position="1"/>
        <end position="30"/>
    </location>
</feature>
<feature type="region of interest" description="Disordered" evidence="21">
    <location>
        <begin position="34"/>
        <end position="94"/>
    </location>
</feature>
<keyword evidence="13" id="KW-0472">Membrane</keyword>
<evidence type="ECO:0000256" key="11">
    <source>
        <dbReference type="ARBA" id="ARBA00022989"/>
    </source>
</evidence>
<evidence type="ECO:0000256" key="20">
    <source>
        <dbReference type="ARBA" id="ARBA00047852"/>
    </source>
</evidence>
<evidence type="ECO:0000256" key="12">
    <source>
        <dbReference type="ARBA" id="ARBA00023034"/>
    </source>
</evidence>
<dbReference type="GO" id="GO:0035269">
    <property type="term" value="P:protein O-linked glycosylation via mannose"/>
    <property type="evidence" value="ECO:0007669"/>
    <property type="project" value="TreeGrafter"/>
</dbReference>
<dbReference type="AlphaFoldDB" id="A0A8K0P8G8"/>
<keyword evidence="10" id="KW-0735">Signal-anchor</keyword>
<keyword evidence="24" id="KW-1185">Reference proteome</keyword>
<feature type="compositionally biased region" description="Polar residues" evidence="21">
    <location>
        <begin position="67"/>
        <end position="80"/>
    </location>
</feature>
<keyword evidence="7" id="KW-0808">Transferase</keyword>
<dbReference type="GO" id="GO:0046872">
    <property type="term" value="F:metal ion binding"/>
    <property type="evidence" value="ECO:0007669"/>
    <property type="project" value="UniProtKB-KW"/>
</dbReference>
<proteinExistence type="inferred from homology"/>
<evidence type="ECO:0000256" key="4">
    <source>
        <dbReference type="ARBA" id="ARBA00008539"/>
    </source>
</evidence>
<comment type="similarity">
    <text evidence="4">Belongs to the glycosyltransferase 49 family.</text>
</comment>
<evidence type="ECO:0000256" key="7">
    <source>
        <dbReference type="ARBA" id="ARBA00022679"/>
    </source>
</evidence>
<keyword evidence="6" id="KW-0328">Glycosyltransferase</keyword>
<gene>
    <name evidence="23" type="ORF">J437_LFUL016229</name>
</gene>
<feature type="compositionally biased region" description="Basic and acidic residues" evidence="21">
    <location>
        <begin position="55"/>
        <end position="66"/>
    </location>
</feature>
<dbReference type="Pfam" id="PF13896">
    <property type="entry name" value="Glyco_transf_49"/>
    <property type="match status" value="2"/>
</dbReference>
<keyword evidence="14" id="KW-0325">Glycoprotein</keyword>
<dbReference type="CDD" id="cd00761">
    <property type="entry name" value="Glyco_tranf_GTA_type"/>
    <property type="match status" value="1"/>
</dbReference>
<evidence type="ECO:0000256" key="2">
    <source>
        <dbReference type="ARBA" id="ARBA00004323"/>
    </source>
</evidence>
<evidence type="ECO:0000256" key="21">
    <source>
        <dbReference type="SAM" id="MobiDB-lite"/>
    </source>
</evidence>
<evidence type="ECO:0000256" key="19">
    <source>
        <dbReference type="ARBA" id="ARBA00033291"/>
    </source>
</evidence>
<evidence type="ECO:0000256" key="22">
    <source>
        <dbReference type="SAM" id="SignalP"/>
    </source>
</evidence>
<keyword evidence="11" id="KW-1133">Transmembrane helix</keyword>
<evidence type="ECO:0000256" key="14">
    <source>
        <dbReference type="ARBA" id="ARBA00023180"/>
    </source>
</evidence>
<evidence type="ECO:0000256" key="5">
    <source>
        <dbReference type="ARBA" id="ARBA00017962"/>
    </source>
</evidence>
<dbReference type="OrthoDB" id="6479716at2759"/>
<protein>
    <recommendedName>
        <fullName evidence="5">Beta-1,4-glucuronyltransferase 1</fullName>
    </recommendedName>
    <alternativeName>
        <fullName evidence="16">I-beta-1,3-N-acetylglucosaminyltransferase</fullName>
    </alternativeName>
    <alternativeName>
        <fullName evidence="19">N-acetyllactosaminide beta-1,3-N-acetylglucosaminyltransferase</fullName>
    </alternativeName>
    <alternativeName>
        <fullName evidence="17">Poly-N-acetyllactosamine extension enzyme</fullName>
    </alternativeName>
    <alternativeName>
        <fullName evidence="18">UDP-GlcNAc:betaGal beta-1,3-N-acetylglucosaminyltransferase 1</fullName>
    </alternativeName>
</protein>
<evidence type="ECO:0000256" key="10">
    <source>
        <dbReference type="ARBA" id="ARBA00022968"/>
    </source>
</evidence>
<evidence type="ECO:0000256" key="9">
    <source>
        <dbReference type="ARBA" id="ARBA00022723"/>
    </source>
</evidence>
<reference evidence="23" key="2">
    <citation type="submission" date="2017-10" db="EMBL/GenBank/DDBJ databases">
        <title>Ladona fulva Genome sequencing and assembly.</title>
        <authorList>
            <person name="Murali S."/>
            <person name="Richards S."/>
            <person name="Bandaranaike D."/>
            <person name="Bellair M."/>
            <person name="Blankenburg K."/>
            <person name="Chao H."/>
            <person name="Dinh H."/>
            <person name="Doddapaneni H."/>
            <person name="Dugan-Rocha S."/>
            <person name="Elkadiri S."/>
            <person name="Gnanaolivu R."/>
            <person name="Hernandez B."/>
            <person name="Skinner E."/>
            <person name="Javaid M."/>
            <person name="Lee S."/>
            <person name="Li M."/>
            <person name="Ming W."/>
            <person name="Munidasa M."/>
            <person name="Muniz J."/>
            <person name="Nguyen L."/>
            <person name="Hughes D."/>
            <person name="Osuji N."/>
            <person name="Pu L.-L."/>
            <person name="Puazo M."/>
            <person name="Qu C."/>
            <person name="Quiroz J."/>
            <person name="Raj R."/>
            <person name="Weissenberger G."/>
            <person name="Xin Y."/>
            <person name="Zou X."/>
            <person name="Han Y."/>
            <person name="Worley K."/>
            <person name="Muzny D."/>
            <person name="Gibbs R."/>
        </authorList>
    </citation>
    <scope>NUCLEOTIDE SEQUENCE</scope>
    <source>
        <strain evidence="23">Sampled in the wild</strain>
    </source>
</reference>
<dbReference type="Proteomes" id="UP000792457">
    <property type="component" value="Unassembled WGS sequence"/>
</dbReference>
<dbReference type="GO" id="GO:0000139">
    <property type="term" value="C:Golgi membrane"/>
    <property type="evidence" value="ECO:0007669"/>
    <property type="project" value="UniProtKB-SubCell"/>
</dbReference>
<feature type="chain" id="PRO_5035463971" description="Beta-1,4-glucuronyltransferase 1" evidence="22">
    <location>
        <begin position="31"/>
        <end position="496"/>
    </location>
</feature>
<comment type="cofactor">
    <cofactor evidence="1">
        <name>Mn(2+)</name>
        <dbReference type="ChEBI" id="CHEBI:29035"/>
    </cofactor>
</comment>
<evidence type="ECO:0000256" key="13">
    <source>
        <dbReference type="ARBA" id="ARBA00023136"/>
    </source>
</evidence>
<comment type="pathway">
    <text evidence="3">Protein modification; protein glycosylation.</text>
</comment>
<keyword evidence="9" id="KW-0479">Metal-binding</keyword>
<evidence type="ECO:0000256" key="16">
    <source>
        <dbReference type="ARBA" id="ARBA00030723"/>
    </source>
</evidence>
<comment type="caution">
    <text evidence="23">The sequence shown here is derived from an EMBL/GenBank/DDBJ whole genome shotgun (WGS) entry which is preliminary data.</text>
</comment>
<keyword evidence="12" id="KW-0333">Golgi apparatus</keyword>
<dbReference type="InterPro" id="IPR043189">
    <property type="entry name" value="B4GAT1"/>
</dbReference>
<sequence length="496" mass="56413">MGCRLWNLSMLSVLILTFSNILLTIRLLHSSDCPRPSLPGPPPKDSDVQSPDSEGVAKDRANEAQHHAQQVPSETTLSHASSKPSSKTNFSSSTAQTVSTLATTNINSHIVTTQFHMDLNLGRWDNRRLYKYFDFAVVGDQFANLSSRFSVCLATQSSLERLHTLAQVAYQWTGPISAAVFAPSDEFPLTRAFIKFLRRCYPPVRERVSFHFSFPAERPPTKRRRLGVGTDVEDVPWDESDDDDRGLPKLDCRNPEAALEELLRLRRPETIRWRMKYAYPQNHMRNLARKACQSQYVFLIDVDIIPSTDLAEKLDDFLVARPGVNGGPAHQGAASACRGLCAFVIPTYELDERVRFPKNKTDLVRLANKGLARPFHQKVFIFNQFATNFSRLSLYPRTTLIDLCTSQLCYSMQGVAKPCYSTPLLNPIEVQTNRKFADRWQLEPESPGGYVHVSHNVTNFEFLYEPFYVATDNVPPHDERFMGYGYTRNTQIVKYY</sequence>
<name>A0A8K0P8G8_LADFU</name>
<evidence type="ECO:0000256" key="3">
    <source>
        <dbReference type="ARBA" id="ARBA00004922"/>
    </source>
</evidence>
<accession>A0A8K0P8G8</accession>
<evidence type="ECO:0000256" key="8">
    <source>
        <dbReference type="ARBA" id="ARBA00022692"/>
    </source>
</evidence>
<reference evidence="23" key="1">
    <citation type="submission" date="2013-04" db="EMBL/GenBank/DDBJ databases">
        <authorList>
            <person name="Qu J."/>
            <person name="Murali S.C."/>
            <person name="Bandaranaike D."/>
            <person name="Bellair M."/>
            <person name="Blankenburg K."/>
            <person name="Chao H."/>
            <person name="Dinh H."/>
            <person name="Doddapaneni H."/>
            <person name="Downs B."/>
            <person name="Dugan-Rocha S."/>
            <person name="Elkadiri S."/>
            <person name="Gnanaolivu R.D."/>
            <person name="Hernandez B."/>
            <person name="Javaid M."/>
            <person name="Jayaseelan J.C."/>
            <person name="Lee S."/>
            <person name="Li M."/>
            <person name="Ming W."/>
            <person name="Munidasa M."/>
            <person name="Muniz J."/>
            <person name="Nguyen L."/>
            <person name="Ongeri F."/>
            <person name="Osuji N."/>
            <person name="Pu L.-L."/>
            <person name="Puazo M."/>
            <person name="Qu C."/>
            <person name="Quiroz J."/>
            <person name="Raj R."/>
            <person name="Weissenberger G."/>
            <person name="Xin Y."/>
            <person name="Zou X."/>
            <person name="Han Y."/>
            <person name="Richards S."/>
            <person name="Worley K."/>
            <person name="Muzny D."/>
            <person name="Gibbs R."/>
        </authorList>
    </citation>
    <scope>NUCLEOTIDE SEQUENCE</scope>
    <source>
        <strain evidence="23">Sampled in the wild</strain>
    </source>
</reference>
<organism evidence="23 24">
    <name type="scientific">Ladona fulva</name>
    <name type="common">Scarce chaser dragonfly</name>
    <name type="synonym">Libellula fulva</name>
    <dbReference type="NCBI Taxonomy" id="123851"/>
    <lineage>
        <taxon>Eukaryota</taxon>
        <taxon>Metazoa</taxon>
        <taxon>Ecdysozoa</taxon>
        <taxon>Arthropoda</taxon>
        <taxon>Hexapoda</taxon>
        <taxon>Insecta</taxon>
        <taxon>Pterygota</taxon>
        <taxon>Palaeoptera</taxon>
        <taxon>Odonata</taxon>
        <taxon>Epiprocta</taxon>
        <taxon>Anisoptera</taxon>
        <taxon>Libelluloidea</taxon>
        <taxon>Libellulidae</taxon>
        <taxon>Ladona</taxon>
    </lineage>
</organism>
<keyword evidence="8" id="KW-0812">Transmembrane</keyword>
<comment type="catalytic activity">
    <reaction evidence="20">
        <text>3-O-[beta-D-Xyl-(1-&gt;4)-Rib-ol-P-Rib-ol-P-3-beta-D-GalNAc-(1-&gt;3)-beta-D-GlcNAc-(1-&gt;4)-(O-6-P-alpha-D-Man)]-Thr-[protein] + UDP-alpha-D-glucuronate = 3-O-[beta-D-GlcA-(1-&gt;3)-beta-D-Xyl-(1-&gt;4)-Rib-ol-P-Rib-ol-P-3-beta-D-GalNAc-(1-&gt;3)-beta-D-GlcNAc-(1-&gt;4)-(O-6-P-alpha-D-Man)]-Thr-[protein] + UDP + H(+)</text>
        <dbReference type="Rhea" id="RHEA:46860"/>
        <dbReference type="Rhea" id="RHEA-COMP:15023"/>
        <dbReference type="Rhea" id="RHEA-COMP:17482"/>
        <dbReference type="ChEBI" id="CHEBI:15378"/>
        <dbReference type="ChEBI" id="CHEBI:58052"/>
        <dbReference type="ChEBI" id="CHEBI:58223"/>
        <dbReference type="ChEBI" id="CHEBI:142405"/>
        <dbReference type="ChEBI" id="CHEBI:177336"/>
    </reaction>
</comment>
<dbReference type="UniPathway" id="UPA00378"/>
<evidence type="ECO:0000313" key="24">
    <source>
        <dbReference type="Proteomes" id="UP000792457"/>
    </source>
</evidence>
<dbReference type="EMBL" id="KZ308965">
    <property type="protein sequence ID" value="KAG8235908.1"/>
    <property type="molecule type" value="Genomic_DNA"/>
</dbReference>
<comment type="subcellular location">
    <subcellularLocation>
        <location evidence="2">Golgi apparatus membrane</location>
        <topology evidence="2">Single-pass type II membrane protein</topology>
    </subcellularLocation>
</comment>
<evidence type="ECO:0000256" key="6">
    <source>
        <dbReference type="ARBA" id="ARBA00022676"/>
    </source>
</evidence>
<evidence type="ECO:0000256" key="17">
    <source>
        <dbReference type="ARBA" id="ARBA00032175"/>
    </source>
</evidence>
<evidence type="ECO:0000256" key="18">
    <source>
        <dbReference type="ARBA" id="ARBA00032181"/>
    </source>
</evidence>